<dbReference type="EMBL" id="AJSR01000030">
    <property type="protein sequence ID" value="EKM33990.1"/>
    <property type="molecule type" value="Genomic_DNA"/>
</dbReference>
<name>A0A454D5R9_VIBHA</name>
<evidence type="ECO:0000313" key="2">
    <source>
        <dbReference type="Proteomes" id="UP000008367"/>
    </source>
</evidence>
<protein>
    <submittedName>
        <fullName evidence="1">Uncharacterized protein</fullName>
    </submittedName>
</protein>
<comment type="caution">
    <text evidence="1">The sequence shown here is derived from an EMBL/GenBank/DDBJ whole genome shotgun (WGS) entry which is preliminary data.</text>
</comment>
<proteinExistence type="predicted"/>
<dbReference type="Proteomes" id="UP000008367">
    <property type="component" value="Unassembled WGS sequence"/>
</dbReference>
<evidence type="ECO:0000313" key="1">
    <source>
        <dbReference type="EMBL" id="EKM33990.1"/>
    </source>
</evidence>
<reference evidence="1 2" key="1">
    <citation type="submission" date="2012-10" db="EMBL/GenBank/DDBJ databases">
        <title>Genome sequence of Vibrio Cholerae HENC-02.</title>
        <authorList>
            <person name="Eppinger M."/>
            <person name="Hasan N.A."/>
            <person name="Sengamalay N."/>
            <person name="Hine E."/>
            <person name="Su Q."/>
            <person name="Daugherty S.C."/>
            <person name="Young S."/>
            <person name="Sadzewicz L."/>
            <person name="Tallon L."/>
            <person name="Cebula T.A."/>
            <person name="Ravel J."/>
            <person name="Colwell R.R."/>
        </authorList>
    </citation>
    <scope>NUCLEOTIDE SEQUENCE [LARGE SCALE GENOMIC DNA]</scope>
    <source>
        <strain evidence="1 2">HENC-02</strain>
    </source>
</reference>
<sequence>ISMDVLTYSLDSPSSAHIKRVPVPSYNYMENNEWLVFWE</sequence>
<feature type="non-terminal residue" evidence="1">
    <location>
        <position position="1"/>
    </location>
</feature>
<gene>
    <name evidence="1" type="ORF">VCHENC02_0624</name>
</gene>
<accession>A0A454D5R9</accession>
<dbReference type="AlphaFoldDB" id="A0A454D5R9"/>
<organism evidence="1 2">
    <name type="scientific">Vibrio harveyi</name>
    <name type="common">Beneckea harveyi</name>
    <dbReference type="NCBI Taxonomy" id="669"/>
    <lineage>
        <taxon>Bacteria</taxon>
        <taxon>Pseudomonadati</taxon>
        <taxon>Pseudomonadota</taxon>
        <taxon>Gammaproteobacteria</taxon>
        <taxon>Vibrionales</taxon>
        <taxon>Vibrionaceae</taxon>
        <taxon>Vibrio</taxon>
    </lineage>
</organism>